<comment type="catalytic activity">
    <reaction evidence="17">
        <text>L-seryl-[protein] + ATP = O-phospho-L-seryl-[protein] + ADP + H(+)</text>
        <dbReference type="Rhea" id="RHEA:17989"/>
        <dbReference type="Rhea" id="RHEA-COMP:9863"/>
        <dbReference type="Rhea" id="RHEA-COMP:11604"/>
        <dbReference type="ChEBI" id="CHEBI:15378"/>
        <dbReference type="ChEBI" id="CHEBI:29999"/>
        <dbReference type="ChEBI" id="CHEBI:30616"/>
        <dbReference type="ChEBI" id="CHEBI:83421"/>
        <dbReference type="ChEBI" id="CHEBI:456216"/>
        <dbReference type="EC" id="2.7.11.1"/>
    </reaction>
</comment>
<dbReference type="GO" id="GO:0016020">
    <property type="term" value="C:membrane"/>
    <property type="evidence" value="ECO:0007669"/>
    <property type="project" value="UniProtKB-SubCell"/>
</dbReference>
<keyword evidence="13" id="KW-1015">Disulfide bond</keyword>
<evidence type="ECO:0000256" key="19">
    <source>
        <dbReference type="PROSITE-ProRule" id="PRU10141"/>
    </source>
</evidence>
<evidence type="ECO:0000256" key="11">
    <source>
        <dbReference type="ARBA" id="ARBA00022989"/>
    </source>
</evidence>
<dbReference type="AlphaFoldDB" id="A0A8X7YZK3"/>
<dbReference type="InterPro" id="IPR000719">
    <property type="entry name" value="Prot_kinase_dom"/>
</dbReference>
<evidence type="ECO:0000256" key="20">
    <source>
        <dbReference type="SAM" id="MobiDB-lite"/>
    </source>
</evidence>
<dbReference type="Proteomes" id="UP000886885">
    <property type="component" value="Chromosome 10A"/>
</dbReference>
<dbReference type="EMBL" id="JAAWWB010000019">
    <property type="protein sequence ID" value="KAG6759601.1"/>
    <property type="molecule type" value="Genomic_DNA"/>
</dbReference>
<keyword evidence="10 19" id="KW-0067">ATP-binding</keyword>
<evidence type="ECO:0000259" key="23">
    <source>
        <dbReference type="PROSITE" id="PS50158"/>
    </source>
</evidence>
<evidence type="ECO:0000256" key="4">
    <source>
        <dbReference type="ARBA" id="ARBA00022536"/>
    </source>
</evidence>
<keyword evidence="25" id="KW-1185">Reference proteome</keyword>
<evidence type="ECO:0000256" key="8">
    <source>
        <dbReference type="ARBA" id="ARBA00022741"/>
    </source>
</evidence>
<name>A0A8X7YZK3_POPTO</name>
<comment type="caution">
    <text evidence="24">The sequence shown here is derived from an EMBL/GenBank/DDBJ whole genome shotgun (WGS) entry which is preliminary data.</text>
</comment>
<dbReference type="GO" id="GO:0004674">
    <property type="term" value="F:protein serine/threonine kinase activity"/>
    <property type="evidence" value="ECO:0007669"/>
    <property type="project" value="UniProtKB-KW"/>
</dbReference>
<evidence type="ECO:0000256" key="12">
    <source>
        <dbReference type="ARBA" id="ARBA00023136"/>
    </source>
</evidence>
<dbReference type="FunFam" id="1.10.510.10:FF:000590">
    <property type="entry name" value="PR5-like receptor kinase"/>
    <property type="match status" value="1"/>
</dbReference>
<dbReference type="PROSITE" id="PS00107">
    <property type="entry name" value="PROTEIN_KINASE_ATP"/>
    <property type="match status" value="1"/>
</dbReference>
<dbReference type="PROSITE" id="PS00108">
    <property type="entry name" value="PROTEIN_KINASE_ST"/>
    <property type="match status" value="1"/>
</dbReference>
<evidence type="ECO:0000256" key="5">
    <source>
        <dbReference type="ARBA" id="ARBA00022679"/>
    </source>
</evidence>
<keyword evidence="5" id="KW-0808">Transferase</keyword>
<dbReference type="PROSITE" id="PS50011">
    <property type="entry name" value="PROTEIN_KINASE_DOM"/>
    <property type="match status" value="1"/>
</dbReference>
<feature type="binding site" evidence="19">
    <location>
        <position position="725"/>
    </location>
    <ligand>
        <name>ATP</name>
        <dbReference type="ChEBI" id="CHEBI:30616"/>
    </ligand>
</feature>
<keyword evidence="4" id="KW-0245">EGF-like domain</keyword>
<keyword evidence="7" id="KW-0732">Signal</keyword>
<gene>
    <name evidence="24" type="ORF">POTOM_036085</name>
</gene>
<dbReference type="InterPro" id="IPR045874">
    <property type="entry name" value="LRK10/LRL21-25-like"/>
</dbReference>
<feature type="transmembrane region" description="Helical" evidence="21">
    <location>
        <begin position="391"/>
        <end position="411"/>
    </location>
</feature>
<keyword evidence="18" id="KW-0479">Metal-binding</keyword>
<evidence type="ECO:0000256" key="14">
    <source>
        <dbReference type="ARBA" id="ARBA00023170"/>
    </source>
</evidence>
<evidence type="ECO:0000256" key="9">
    <source>
        <dbReference type="ARBA" id="ARBA00022777"/>
    </source>
</evidence>
<dbReference type="OrthoDB" id="845578at2759"/>
<evidence type="ECO:0000256" key="3">
    <source>
        <dbReference type="ARBA" id="ARBA00022527"/>
    </source>
</evidence>
<dbReference type="SMART" id="SM00220">
    <property type="entry name" value="S_TKc"/>
    <property type="match status" value="1"/>
</dbReference>
<keyword evidence="18" id="KW-0863">Zinc-finger</keyword>
<proteinExistence type="predicted"/>
<evidence type="ECO:0000256" key="13">
    <source>
        <dbReference type="ARBA" id="ARBA00023157"/>
    </source>
</evidence>
<evidence type="ECO:0000256" key="7">
    <source>
        <dbReference type="ARBA" id="ARBA00022729"/>
    </source>
</evidence>
<organism evidence="24 25">
    <name type="scientific">Populus tomentosa</name>
    <name type="common">Chinese white poplar</name>
    <dbReference type="NCBI Taxonomy" id="118781"/>
    <lineage>
        <taxon>Eukaryota</taxon>
        <taxon>Viridiplantae</taxon>
        <taxon>Streptophyta</taxon>
        <taxon>Embryophyta</taxon>
        <taxon>Tracheophyta</taxon>
        <taxon>Spermatophyta</taxon>
        <taxon>Magnoliopsida</taxon>
        <taxon>eudicotyledons</taxon>
        <taxon>Gunneridae</taxon>
        <taxon>Pentapetalae</taxon>
        <taxon>rosids</taxon>
        <taxon>fabids</taxon>
        <taxon>Malpighiales</taxon>
        <taxon>Salicaceae</taxon>
        <taxon>Saliceae</taxon>
        <taxon>Populus</taxon>
    </lineage>
</organism>
<dbReference type="Pfam" id="PF00069">
    <property type="entry name" value="Pkinase"/>
    <property type="match status" value="1"/>
</dbReference>
<evidence type="ECO:0000256" key="17">
    <source>
        <dbReference type="ARBA" id="ARBA00048679"/>
    </source>
</evidence>
<keyword evidence="14" id="KW-0675">Receptor</keyword>
<protein>
    <recommendedName>
        <fullName evidence="2">non-specific serine/threonine protein kinase</fullName>
        <ecNumber evidence="2">2.7.11.1</ecNumber>
    </recommendedName>
</protein>
<dbReference type="GO" id="GO:0008270">
    <property type="term" value="F:zinc ion binding"/>
    <property type="evidence" value="ECO:0007669"/>
    <property type="project" value="UniProtKB-KW"/>
</dbReference>
<evidence type="ECO:0000256" key="18">
    <source>
        <dbReference type="PROSITE-ProRule" id="PRU00047"/>
    </source>
</evidence>
<dbReference type="PROSITE" id="PS50158">
    <property type="entry name" value="ZF_CCHC"/>
    <property type="match status" value="1"/>
</dbReference>
<evidence type="ECO:0000256" key="16">
    <source>
        <dbReference type="ARBA" id="ARBA00047899"/>
    </source>
</evidence>
<evidence type="ECO:0000259" key="22">
    <source>
        <dbReference type="PROSITE" id="PS50011"/>
    </source>
</evidence>
<sequence>MPNPSHKLWIRQDKLLLNALIGSISPTIIPFIACAKTAQEAWNILASTYAKPSRGRIKQVKHQLKHPSKGSRSVTEFLHSVKASADELAILGAPMDPEDITDTILDGLDDDYKELVRAVQARDTSISFDELHEKLLSFEAISLSHATPLPITANPIQRTFTPWRGSRPPFPFRPSSSSPSNSQYWRSSLASTFRPHFNSNTRPAYRPTRPPQRPYQGFCQICGIQGHTAKRCPSFQLIPTNATNIDPSTAHNSSSSWQPRVNYVANNSSTTPAWLLDSGASHHVTADLDNLSLHSPYRGSDDVMIGDEVIPQGQGILLSQRRYITELLAKTHMEMSKPVLTPLPTDSSSLTLSSGSLLSDPTEDTKTYIVIVREVDPIGVSLVFLKIGSSGMAPVPLLVFFVLFHPLLICASKEDEYLAFKKCLPFNCGKLGEIWFPFTNNTSPEICGPYAVDGCDEDSQRIQLVRGGKWFELNNISQSVTISITDEDLRGHLNSNSCDSFNNLSLPASVPYSWSYKTIFSNITLFKCTDPSVNFPQHLEFNYTGCKNFSIYYTRDTSLPSPPPTCSILQLPVNKTESYGDIFRLLTATFSIEVFVSRPCYRCYLQRGKCHIIEGKFKCIHSIEESKKLRLKLGLAVGIGVLLITICCVIIRKYSSIHFLSCRRKTRGSQSIEAFLRNHGTLAPQRYSYSELKKMTKNFKEKLGQGGYGSVFKGNLLDGRLVAVKVLKKSKGNGEEFVNEVSSIGMTSHVNIVTLLGFCFEGPKRALIYEFMSNGSLDKHIYEENLSKADPKLGWETLYQIAVGIARGLEYLHRGCNTRILHFDIKPHNILLDENFCPKISDFGLAKICPSKESIVSMLGARGTAGYIAPEVFCRNFGGVSHKSDVYSYGMLVLEMIGGRKNFRVGVDNTSEIYFPHWIYKRLEIGEELELRGASNEVEEQNARKMILASLWCIQTDPSNRPPMSRVVEMLQGSLESLPIPPKPYLSSPPRHPHGSNSNS</sequence>
<evidence type="ECO:0000256" key="15">
    <source>
        <dbReference type="ARBA" id="ARBA00023180"/>
    </source>
</evidence>
<feature type="region of interest" description="Disordered" evidence="20">
    <location>
        <begin position="979"/>
        <end position="1000"/>
    </location>
</feature>
<dbReference type="InterPro" id="IPR008271">
    <property type="entry name" value="Ser/Thr_kinase_AS"/>
</dbReference>
<dbReference type="FunFam" id="3.30.200.20:FF:000059">
    <property type="entry name" value="S-receptor-like serine/threonine-protein kinase"/>
    <property type="match status" value="1"/>
</dbReference>
<dbReference type="InterPro" id="IPR017441">
    <property type="entry name" value="Protein_kinase_ATP_BS"/>
</dbReference>
<dbReference type="InterPro" id="IPR001878">
    <property type="entry name" value="Znf_CCHC"/>
</dbReference>
<evidence type="ECO:0000313" key="25">
    <source>
        <dbReference type="Proteomes" id="UP000886885"/>
    </source>
</evidence>
<keyword evidence="12 21" id="KW-0472">Membrane</keyword>
<feature type="transmembrane region" description="Helical" evidence="21">
    <location>
        <begin position="633"/>
        <end position="654"/>
    </location>
</feature>
<keyword evidence="11 21" id="KW-1133">Transmembrane helix</keyword>
<evidence type="ECO:0000256" key="10">
    <source>
        <dbReference type="ARBA" id="ARBA00022840"/>
    </source>
</evidence>
<evidence type="ECO:0000256" key="21">
    <source>
        <dbReference type="SAM" id="Phobius"/>
    </source>
</evidence>
<keyword evidence="6 21" id="KW-0812">Transmembrane</keyword>
<keyword evidence="8 19" id="KW-0547">Nucleotide-binding</keyword>
<accession>A0A8X7YZK3</accession>
<comment type="catalytic activity">
    <reaction evidence="16">
        <text>L-threonyl-[protein] + ATP = O-phospho-L-threonyl-[protein] + ADP + H(+)</text>
        <dbReference type="Rhea" id="RHEA:46608"/>
        <dbReference type="Rhea" id="RHEA-COMP:11060"/>
        <dbReference type="Rhea" id="RHEA-COMP:11605"/>
        <dbReference type="ChEBI" id="CHEBI:15378"/>
        <dbReference type="ChEBI" id="CHEBI:30013"/>
        <dbReference type="ChEBI" id="CHEBI:30616"/>
        <dbReference type="ChEBI" id="CHEBI:61977"/>
        <dbReference type="ChEBI" id="CHEBI:456216"/>
        <dbReference type="EC" id="2.7.11.1"/>
    </reaction>
</comment>
<dbReference type="GO" id="GO:0003676">
    <property type="term" value="F:nucleic acid binding"/>
    <property type="evidence" value="ECO:0007669"/>
    <property type="project" value="InterPro"/>
</dbReference>
<evidence type="ECO:0000256" key="2">
    <source>
        <dbReference type="ARBA" id="ARBA00012513"/>
    </source>
</evidence>
<evidence type="ECO:0000256" key="6">
    <source>
        <dbReference type="ARBA" id="ARBA00022692"/>
    </source>
</evidence>
<evidence type="ECO:0000313" key="24">
    <source>
        <dbReference type="EMBL" id="KAG6759601.1"/>
    </source>
</evidence>
<dbReference type="PANTHER" id="PTHR27009">
    <property type="entry name" value="RUST RESISTANCE KINASE LR10-RELATED"/>
    <property type="match status" value="1"/>
</dbReference>
<dbReference type="EC" id="2.7.11.1" evidence="2"/>
<feature type="domain" description="CCHC-type" evidence="23">
    <location>
        <begin position="219"/>
        <end position="234"/>
    </location>
</feature>
<dbReference type="Pfam" id="PF14223">
    <property type="entry name" value="Retrotran_gag_2"/>
    <property type="match status" value="1"/>
</dbReference>
<keyword evidence="15" id="KW-0325">Glycoprotein</keyword>
<evidence type="ECO:0000256" key="1">
    <source>
        <dbReference type="ARBA" id="ARBA00004479"/>
    </source>
</evidence>
<comment type="subcellular location">
    <subcellularLocation>
        <location evidence="1">Membrane</location>
        <topology evidence="1">Single-pass type I membrane protein</topology>
    </subcellularLocation>
</comment>
<keyword evidence="3" id="KW-0723">Serine/threonine-protein kinase</keyword>
<dbReference type="GO" id="GO:0005524">
    <property type="term" value="F:ATP binding"/>
    <property type="evidence" value="ECO:0007669"/>
    <property type="project" value="UniProtKB-UniRule"/>
</dbReference>
<keyword evidence="18" id="KW-0862">Zinc</keyword>
<feature type="domain" description="Protein kinase" evidence="22">
    <location>
        <begin position="697"/>
        <end position="986"/>
    </location>
</feature>
<reference evidence="24" key="1">
    <citation type="journal article" date="2020" name="bioRxiv">
        <title>Hybrid origin of Populus tomentosa Carr. identified through genome sequencing and phylogenomic analysis.</title>
        <authorList>
            <person name="An X."/>
            <person name="Gao K."/>
            <person name="Chen Z."/>
            <person name="Li J."/>
            <person name="Yang X."/>
            <person name="Yang X."/>
            <person name="Zhou J."/>
            <person name="Guo T."/>
            <person name="Zhao T."/>
            <person name="Huang S."/>
            <person name="Miao D."/>
            <person name="Khan W.U."/>
            <person name="Rao P."/>
            <person name="Ye M."/>
            <person name="Lei B."/>
            <person name="Liao W."/>
            <person name="Wang J."/>
            <person name="Ji L."/>
            <person name="Li Y."/>
            <person name="Guo B."/>
            <person name="Mustafa N.S."/>
            <person name="Li S."/>
            <person name="Yun Q."/>
            <person name="Keller S.R."/>
            <person name="Mao J."/>
            <person name="Zhang R."/>
            <person name="Strauss S.H."/>
        </authorList>
    </citation>
    <scope>NUCLEOTIDE SEQUENCE</scope>
    <source>
        <strain evidence="24">GM15</strain>
        <tissue evidence="24">Leaf</tissue>
    </source>
</reference>
<keyword evidence="9" id="KW-0418">Kinase</keyword>